<accession>A0A2V5HZH2</accession>
<name>A0A2V5HZH2_9EURO</name>
<sequence length="234" mass="26496">MPIEYDHEVYNVRGSPRVGQKKHRLYLVEGLRAEALYDITDQICDGYYWFRAQSLHNTSHGEAEMETSYTTGLKVTKGESLTETWGVGAAYSGLSFDIGGSRTTFTSEETETSETHSVRVTVPPQTTTFLYQRVFRFKTRLWFLNDAWNELIRVGGWCNTTPVCVDGDVEIYSNDYFPSDVELTGAGTVVAEETRDPVEFTTTKPINECSPGCQYYLPEKGVEIPGDPYCMWQP</sequence>
<dbReference type="AlphaFoldDB" id="A0A2V5HZH2"/>
<keyword evidence="2" id="KW-1185">Reference proteome</keyword>
<dbReference type="Proteomes" id="UP000248817">
    <property type="component" value="Unassembled WGS sequence"/>
</dbReference>
<dbReference type="SUPFAM" id="SSF56973">
    <property type="entry name" value="Aerolisin/ETX pore-forming domain"/>
    <property type="match status" value="1"/>
</dbReference>
<evidence type="ECO:0000313" key="1">
    <source>
        <dbReference type="EMBL" id="PYI29875.1"/>
    </source>
</evidence>
<protein>
    <submittedName>
        <fullName evidence="1">Uncharacterized protein</fullName>
    </submittedName>
</protein>
<organism evidence="1 2">
    <name type="scientific">Aspergillus indologenus CBS 114.80</name>
    <dbReference type="NCBI Taxonomy" id="1450541"/>
    <lineage>
        <taxon>Eukaryota</taxon>
        <taxon>Fungi</taxon>
        <taxon>Dikarya</taxon>
        <taxon>Ascomycota</taxon>
        <taxon>Pezizomycotina</taxon>
        <taxon>Eurotiomycetes</taxon>
        <taxon>Eurotiomycetidae</taxon>
        <taxon>Eurotiales</taxon>
        <taxon>Aspergillaceae</taxon>
        <taxon>Aspergillus</taxon>
        <taxon>Aspergillus subgen. Circumdati</taxon>
    </lineage>
</organism>
<gene>
    <name evidence="1" type="ORF">BP00DRAFT_478304</name>
</gene>
<dbReference type="EMBL" id="KZ825524">
    <property type="protein sequence ID" value="PYI29875.1"/>
    <property type="molecule type" value="Genomic_DNA"/>
</dbReference>
<proteinExistence type="predicted"/>
<reference evidence="1 2" key="1">
    <citation type="submission" date="2018-02" db="EMBL/GenBank/DDBJ databases">
        <title>The genomes of Aspergillus section Nigri reveals drivers in fungal speciation.</title>
        <authorList>
            <consortium name="DOE Joint Genome Institute"/>
            <person name="Vesth T.C."/>
            <person name="Nybo J."/>
            <person name="Theobald S."/>
            <person name="Brandl J."/>
            <person name="Frisvad J.C."/>
            <person name="Nielsen K.F."/>
            <person name="Lyhne E.K."/>
            <person name="Kogle M.E."/>
            <person name="Kuo A."/>
            <person name="Riley R."/>
            <person name="Clum A."/>
            <person name="Nolan M."/>
            <person name="Lipzen A."/>
            <person name="Salamov A."/>
            <person name="Henrissat B."/>
            <person name="Wiebenga A."/>
            <person name="De vries R.P."/>
            <person name="Grigoriev I.V."/>
            <person name="Mortensen U.H."/>
            <person name="Andersen M.R."/>
            <person name="Baker S.E."/>
        </authorList>
    </citation>
    <scope>NUCLEOTIDE SEQUENCE [LARGE SCALE GENOMIC DNA]</scope>
    <source>
        <strain evidence="1 2">CBS 114.80</strain>
    </source>
</reference>
<evidence type="ECO:0000313" key="2">
    <source>
        <dbReference type="Proteomes" id="UP000248817"/>
    </source>
</evidence>